<keyword evidence="9" id="KW-0902">Two-component regulatory system</keyword>
<protein>
    <recommendedName>
        <fullName evidence="3">histidine kinase</fullName>
        <ecNumber evidence="3">2.7.13.3</ecNumber>
    </recommendedName>
</protein>
<dbReference type="Pfam" id="PF02518">
    <property type="entry name" value="HATPase_c"/>
    <property type="match status" value="1"/>
</dbReference>
<keyword evidence="7" id="KW-0418">Kinase</keyword>
<accession>A0AAU7XAL9</accession>
<feature type="region of interest" description="Disordered" evidence="11">
    <location>
        <begin position="135"/>
        <end position="201"/>
    </location>
</feature>
<organism evidence="14">
    <name type="scientific">Methyloraptor flagellatus</name>
    <dbReference type="NCBI Taxonomy" id="3162530"/>
    <lineage>
        <taxon>Bacteria</taxon>
        <taxon>Pseudomonadati</taxon>
        <taxon>Pseudomonadota</taxon>
        <taxon>Alphaproteobacteria</taxon>
        <taxon>Hyphomicrobiales</taxon>
        <taxon>Ancalomicrobiaceae</taxon>
        <taxon>Methyloraptor</taxon>
    </lineage>
</organism>
<dbReference type="InterPro" id="IPR004358">
    <property type="entry name" value="Sig_transdc_His_kin-like_C"/>
</dbReference>
<evidence type="ECO:0000256" key="11">
    <source>
        <dbReference type="SAM" id="MobiDB-lite"/>
    </source>
</evidence>
<comment type="subcellular location">
    <subcellularLocation>
        <location evidence="2">Cell inner membrane</location>
        <topology evidence="2">Multi-pass membrane protein</topology>
    </subcellularLocation>
</comment>
<feature type="compositionally biased region" description="Basic and acidic residues" evidence="11">
    <location>
        <begin position="168"/>
        <end position="184"/>
    </location>
</feature>
<dbReference type="GO" id="GO:0005886">
    <property type="term" value="C:plasma membrane"/>
    <property type="evidence" value="ECO:0007669"/>
    <property type="project" value="UniProtKB-SubCell"/>
</dbReference>
<evidence type="ECO:0000259" key="13">
    <source>
        <dbReference type="PROSITE" id="PS50109"/>
    </source>
</evidence>
<dbReference type="GO" id="GO:0005524">
    <property type="term" value="F:ATP binding"/>
    <property type="evidence" value="ECO:0007669"/>
    <property type="project" value="UniProtKB-KW"/>
</dbReference>
<comment type="catalytic activity">
    <reaction evidence="1">
        <text>ATP + protein L-histidine = ADP + protein N-phospho-L-histidine.</text>
        <dbReference type="EC" id="2.7.13.3"/>
    </reaction>
</comment>
<dbReference type="GO" id="GO:0000155">
    <property type="term" value="F:phosphorelay sensor kinase activity"/>
    <property type="evidence" value="ECO:0007669"/>
    <property type="project" value="TreeGrafter"/>
</dbReference>
<evidence type="ECO:0000256" key="3">
    <source>
        <dbReference type="ARBA" id="ARBA00012438"/>
    </source>
</evidence>
<dbReference type="AlphaFoldDB" id="A0AAU7XAL9"/>
<gene>
    <name evidence="14" type="ORF">ABS361_18525</name>
</gene>
<dbReference type="InterPro" id="IPR003594">
    <property type="entry name" value="HATPase_dom"/>
</dbReference>
<dbReference type="RefSeq" id="WP_407049122.1">
    <property type="nucleotide sequence ID" value="NZ_CP158568.1"/>
</dbReference>
<evidence type="ECO:0000256" key="9">
    <source>
        <dbReference type="ARBA" id="ARBA00023012"/>
    </source>
</evidence>
<keyword evidence="8 12" id="KW-1133">Transmembrane helix</keyword>
<evidence type="ECO:0000256" key="4">
    <source>
        <dbReference type="ARBA" id="ARBA00022519"/>
    </source>
</evidence>
<dbReference type="InterPro" id="IPR050980">
    <property type="entry name" value="2C_sensor_his_kinase"/>
</dbReference>
<dbReference type="Gene3D" id="1.10.287.130">
    <property type="match status" value="1"/>
</dbReference>
<keyword evidence="4" id="KW-0997">Cell inner membrane</keyword>
<evidence type="ECO:0000256" key="8">
    <source>
        <dbReference type="ARBA" id="ARBA00022989"/>
    </source>
</evidence>
<feature type="transmembrane region" description="Helical" evidence="12">
    <location>
        <begin position="12"/>
        <end position="30"/>
    </location>
</feature>
<evidence type="ECO:0000256" key="1">
    <source>
        <dbReference type="ARBA" id="ARBA00000085"/>
    </source>
</evidence>
<dbReference type="Gene3D" id="3.30.565.10">
    <property type="entry name" value="Histidine kinase-like ATPase, C-terminal domain"/>
    <property type="match status" value="1"/>
</dbReference>
<sequence>MTRIATVTRTAFALMLGVTAVWILMIGYLYRNAPGEGARFLPAPRQVAAMVALVETASTPEQIETVRTAFGSDRFDLRIEPGSIDFDASGASATAAAPYEAALGRPVAVHFGLEDGTWISRTRWGSRNTASIAVPLSGAGRSTSRSTPLHGYGARPAARARGRHVRDRGRADPLADHAAADRGPGRTGRGGRPCRSRRPPAPLPDMRWRVVEIRAVASAFERLQRRLGSLLAARLALVGGIAHDVRTFATRLRLRVDGIADDQERTRAIADIEDMIRLLDDALIAGRAGTATLDLELFDLDRFVADEIGDRRALGQSVDVAIVPGTYPVLADRVALKRILGNVVDNAINYGRCAHVRLAAVSATAVLTIADEGPGVAEADRETLFEPFTRLDPSRNRRTGGSGLGLAVTRTLVEAHDGSIRFVDAARGAMIEIRLPLYASGSG</sequence>
<keyword evidence="5" id="KW-0808">Transferase</keyword>
<reference evidence="14" key="1">
    <citation type="submission" date="2024-06" db="EMBL/GenBank/DDBJ databases">
        <title>Methylostella associata gen. nov., sp. nov., a novel Ancalomicrobiaceae-affiliated facultatively methylotrophic bacteria that feed on methanotrophs of the genus Methylococcus.</title>
        <authorList>
            <person name="Saltykova V."/>
            <person name="Danilova O.V."/>
            <person name="Oshkin I.Y."/>
            <person name="Belova S.E."/>
            <person name="Pimenov N.V."/>
            <person name="Dedysh S.N."/>
        </authorList>
    </citation>
    <scope>NUCLEOTIDE SEQUENCE</scope>
    <source>
        <strain evidence="14">S20</strain>
    </source>
</reference>
<evidence type="ECO:0000256" key="10">
    <source>
        <dbReference type="ARBA" id="ARBA00023136"/>
    </source>
</evidence>
<dbReference type="PRINTS" id="PR00344">
    <property type="entry name" value="BCTRLSENSOR"/>
</dbReference>
<dbReference type="EC" id="2.7.13.3" evidence="3"/>
<evidence type="ECO:0000313" key="14">
    <source>
        <dbReference type="EMBL" id="XBY44026.1"/>
    </source>
</evidence>
<keyword evidence="10 12" id="KW-0472">Membrane</keyword>
<keyword evidence="14" id="KW-0067">ATP-binding</keyword>
<evidence type="ECO:0000256" key="6">
    <source>
        <dbReference type="ARBA" id="ARBA00022692"/>
    </source>
</evidence>
<feature type="compositionally biased region" description="Basic residues" evidence="11">
    <location>
        <begin position="158"/>
        <end position="167"/>
    </location>
</feature>
<dbReference type="PANTHER" id="PTHR44936:SF5">
    <property type="entry name" value="SENSOR HISTIDINE KINASE ENVZ"/>
    <property type="match status" value="1"/>
</dbReference>
<dbReference type="EMBL" id="CP158568">
    <property type="protein sequence ID" value="XBY44026.1"/>
    <property type="molecule type" value="Genomic_DNA"/>
</dbReference>
<dbReference type="KEGG" id="mflg:ABS361_18525"/>
<evidence type="ECO:0000256" key="5">
    <source>
        <dbReference type="ARBA" id="ARBA00022679"/>
    </source>
</evidence>
<dbReference type="InterPro" id="IPR005467">
    <property type="entry name" value="His_kinase_dom"/>
</dbReference>
<keyword evidence="6 12" id="KW-0812">Transmembrane</keyword>
<keyword evidence="4" id="KW-1003">Cell membrane</keyword>
<evidence type="ECO:0000256" key="2">
    <source>
        <dbReference type="ARBA" id="ARBA00004429"/>
    </source>
</evidence>
<dbReference type="InterPro" id="IPR036890">
    <property type="entry name" value="HATPase_C_sf"/>
</dbReference>
<dbReference type="PANTHER" id="PTHR44936">
    <property type="entry name" value="SENSOR PROTEIN CREC"/>
    <property type="match status" value="1"/>
</dbReference>
<proteinExistence type="predicted"/>
<name>A0AAU7XAL9_9HYPH</name>
<feature type="domain" description="Histidine kinase" evidence="13">
    <location>
        <begin position="240"/>
        <end position="439"/>
    </location>
</feature>
<dbReference type="SMART" id="SM00387">
    <property type="entry name" value="HATPase_c"/>
    <property type="match status" value="1"/>
</dbReference>
<evidence type="ECO:0000256" key="12">
    <source>
        <dbReference type="SAM" id="Phobius"/>
    </source>
</evidence>
<evidence type="ECO:0000256" key="7">
    <source>
        <dbReference type="ARBA" id="ARBA00022777"/>
    </source>
</evidence>
<keyword evidence="14" id="KW-0547">Nucleotide-binding</keyword>
<dbReference type="PROSITE" id="PS50109">
    <property type="entry name" value="HIS_KIN"/>
    <property type="match status" value="1"/>
</dbReference>
<dbReference type="SUPFAM" id="SSF55874">
    <property type="entry name" value="ATPase domain of HSP90 chaperone/DNA topoisomerase II/histidine kinase"/>
    <property type="match status" value="1"/>
</dbReference>